<feature type="region of interest" description="Disordered" evidence="1">
    <location>
        <begin position="254"/>
        <end position="278"/>
    </location>
</feature>
<evidence type="ECO:0000313" key="2">
    <source>
        <dbReference type="EMBL" id="KAJ4972046.1"/>
    </source>
</evidence>
<dbReference type="PANTHER" id="PTHR33237">
    <property type="entry name" value="F2P16.13 PROTEIN-RELATED"/>
    <property type="match status" value="1"/>
</dbReference>
<feature type="region of interest" description="Disordered" evidence="1">
    <location>
        <begin position="67"/>
        <end position="94"/>
    </location>
</feature>
<feature type="compositionally biased region" description="Basic and acidic residues" evidence="1">
    <location>
        <begin position="255"/>
        <end position="264"/>
    </location>
</feature>
<name>A0A9Q0KKT1_9MAGN</name>
<sequence length="322" mass="36138">MENSANLLVRNQIISRVKSAREKSSSNTSRSILRDQKLPKFPDPFSNLRKLLASKSVKESQPTNIVAAAAGGDGGGKSTTKNSRSIIKDPKLPKHHDPFANLRIKMQLLNSKTVKENQSNNIVDGGDGGSGDCNYKSTPSRRLFPNGVKFLFSDVLGGAKKSGIASHSDVFGGVKKSKATFFDVGKDSIDRDVIIKTESDFHFDQNESDDLEFLRSESLSSRSSRDSLNSDQEYFVIKSPWRDAKQNGQQICSDHNLKEIGTTEKDEEEAGEEDEDNKELWKKRILMGKRCQPLNFRDYIHYDENGNRLQEFQIKHSASSFW</sequence>
<dbReference type="OrthoDB" id="755532at2759"/>
<dbReference type="AlphaFoldDB" id="A0A9Q0KKT1"/>
<feature type="compositionally biased region" description="Acidic residues" evidence="1">
    <location>
        <begin position="265"/>
        <end position="277"/>
    </location>
</feature>
<accession>A0A9Q0KKT1</accession>
<evidence type="ECO:0000256" key="1">
    <source>
        <dbReference type="SAM" id="MobiDB-lite"/>
    </source>
</evidence>
<reference evidence="2" key="1">
    <citation type="journal article" date="2023" name="Plant J.">
        <title>The genome of the king protea, Protea cynaroides.</title>
        <authorList>
            <person name="Chang J."/>
            <person name="Duong T.A."/>
            <person name="Schoeman C."/>
            <person name="Ma X."/>
            <person name="Roodt D."/>
            <person name="Barker N."/>
            <person name="Li Z."/>
            <person name="Van de Peer Y."/>
            <person name="Mizrachi E."/>
        </authorList>
    </citation>
    <scope>NUCLEOTIDE SEQUENCE</scope>
    <source>
        <tissue evidence="2">Young leaves</tissue>
    </source>
</reference>
<dbReference type="PANTHER" id="PTHR33237:SF31">
    <property type="entry name" value="F2P16.13 PROTEIN"/>
    <property type="match status" value="1"/>
</dbReference>
<dbReference type="EMBL" id="JAMYWD010000005">
    <property type="protein sequence ID" value="KAJ4972046.1"/>
    <property type="molecule type" value="Genomic_DNA"/>
</dbReference>
<keyword evidence="3" id="KW-1185">Reference proteome</keyword>
<comment type="caution">
    <text evidence="2">The sequence shown here is derived from an EMBL/GenBank/DDBJ whole genome shotgun (WGS) entry which is preliminary data.</text>
</comment>
<organism evidence="2 3">
    <name type="scientific">Protea cynaroides</name>
    <dbReference type="NCBI Taxonomy" id="273540"/>
    <lineage>
        <taxon>Eukaryota</taxon>
        <taxon>Viridiplantae</taxon>
        <taxon>Streptophyta</taxon>
        <taxon>Embryophyta</taxon>
        <taxon>Tracheophyta</taxon>
        <taxon>Spermatophyta</taxon>
        <taxon>Magnoliopsida</taxon>
        <taxon>Proteales</taxon>
        <taxon>Proteaceae</taxon>
        <taxon>Protea</taxon>
    </lineage>
</organism>
<gene>
    <name evidence="2" type="ORF">NE237_005145</name>
</gene>
<dbReference type="Proteomes" id="UP001141806">
    <property type="component" value="Unassembled WGS sequence"/>
</dbReference>
<evidence type="ECO:0000313" key="3">
    <source>
        <dbReference type="Proteomes" id="UP001141806"/>
    </source>
</evidence>
<proteinExistence type="predicted"/>
<feature type="region of interest" description="Disordered" evidence="1">
    <location>
        <begin position="19"/>
        <end position="40"/>
    </location>
</feature>
<protein>
    <submittedName>
        <fullName evidence="2">Uncharacterized protein</fullName>
    </submittedName>
</protein>